<feature type="transmembrane region" description="Helical" evidence="1">
    <location>
        <begin position="188"/>
        <end position="206"/>
    </location>
</feature>
<organism evidence="2 3">
    <name type="scientific">Novosphingobium sediminis</name>
    <dbReference type="NCBI Taxonomy" id="707214"/>
    <lineage>
        <taxon>Bacteria</taxon>
        <taxon>Pseudomonadati</taxon>
        <taxon>Pseudomonadota</taxon>
        <taxon>Alphaproteobacteria</taxon>
        <taxon>Sphingomonadales</taxon>
        <taxon>Sphingomonadaceae</taxon>
        <taxon>Novosphingobium</taxon>
    </lineage>
</organism>
<evidence type="ECO:0000313" key="2">
    <source>
        <dbReference type="EMBL" id="GEN99029.1"/>
    </source>
</evidence>
<dbReference type="AlphaFoldDB" id="A0A512AH52"/>
<keyword evidence="1" id="KW-0812">Transmembrane</keyword>
<comment type="caution">
    <text evidence="2">The sequence shown here is derived from an EMBL/GenBank/DDBJ whole genome shotgun (WGS) entry which is preliminary data.</text>
</comment>
<dbReference type="InterPro" id="IPR007813">
    <property type="entry name" value="PilN"/>
</dbReference>
<protein>
    <recommendedName>
        <fullName evidence="4">General secretion pathway protein GspL</fullName>
    </recommendedName>
</protein>
<proteinExistence type="predicted"/>
<sequence length="336" mass="36016">MNLSELLNADMTTLARMARSGFDWWVRELEGLLPAGLVRGRNLTAWHRYEHGAVTPASRAGVDTLVIPHELCLVRTLSLPRLPLPDLAALIALDADRIMPVPADSIVIGIRTLGPADEAGAAVDMVRVQVGALPIVRAREIAEAAFAAGVSPARIGPLDAGGEQLDFDLAPAMRAAGLLPPRPAAARFWWTVVAVLLLVNIGTAVLRDQQQVSRLQALVDAQAPALNAVRRIEDRVIGNAHLVKALNAKRTEHPPLRLMAAVGSVLPDRAWIQRFEWDGKTLHLSGYAAPGVNVVSALKASGLFASVRANRAEALAETETGRPFDLVLIPRGRDGE</sequence>
<reference evidence="2 3" key="1">
    <citation type="submission" date="2019-07" db="EMBL/GenBank/DDBJ databases">
        <title>Whole genome shotgun sequence of Novosphingobium sediminis NBRC 106119.</title>
        <authorList>
            <person name="Hosoyama A."/>
            <person name="Uohara A."/>
            <person name="Ohji S."/>
            <person name="Ichikawa N."/>
        </authorList>
    </citation>
    <scope>NUCLEOTIDE SEQUENCE [LARGE SCALE GENOMIC DNA]</scope>
    <source>
        <strain evidence="2 3">NBRC 106119</strain>
    </source>
</reference>
<gene>
    <name evidence="2" type="ORF">NSE01_08620</name>
</gene>
<dbReference type="Pfam" id="PF05137">
    <property type="entry name" value="PilN"/>
    <property type="match status" value="1"/>
</dbReference>
<name>A0A512AH52_9SPHN</name>
<keyword evidence="1" id="KW-1133">Transmembrane helix</keyword>
<keyword evidence="1" id="KW-0472">Membrane</keyword>
<dbReference type="EMBL" id="BJYR01000006">
    <property type="protein sequence ID" value="GEN99029.1"/>
    <property type="molecule type" value="Genomic_DNA"/>
</dbReference>
<evidence type="ECO:0000313" key="3">
    <source>
        <dbReference type="Proteomes" id="UP000321464"/>
    </source>
</evidence>
<dbReference type="RefSeq" id="WP_170233759.1">
    <property type="nucleotide sequence ID" value="NZ_BJYR01000006.1"/>
</dbReference>
<evidence type="ECO:0000256" key="1">
    <source>
        <dbReference type="SAM" id="Phobius"/>
    </source>
</evidence>
<dbReference type="Proteomes" id="UP000321464">
    <property type="component" value="Unassembled WGS sequence"/>
</dbReference>
<accession>A0A512AH52</accession>
<evidence type="ECO:0008006" key="4">
    <source>
        <dbReference type="Google" id="ProtNLM"/>
    </source>
</evidence>
<keyword evidence="3" id="KW-1185">Reference proteome</keyword>